<evidence type="ECO:0000313" key="3">
    <source>
        <dbReference type="Proteomes" id="UP000193411"/>
    </source>
</evidence>
<name>A0A1Y2HM10_9FUNG</name>
<dbReference type="EMBL" id="MCFL01000021">
    <property type="protein sequence ID" value="ORZ35615.1"/>
    <property type="molecule type" value="Genomic_DNA"/>
</dbReference>
<reference evidence="2 3" key="1">
    <citation type="submission" date="2016-07" db="EMBL/GenBank/DDBJ databases">
        <title>Pervasive Adenine N6-methylation of Active Genes in Fungi.</title>
        <authorList>
            <consortium name="DOE Joint Genome Institute"/>
            <person name="Mondo S.J."/>
            <person name="Dannebaum R.O."/>
            <person name="Kuo R.C."/>
            <person name="Labutti K."/>
            <person name="Haridas S."/>
            <person name="Kuo A."/>
            <person name="Salamov A."/>
            <person name="Ahrendt S.R."/>
            <person name="Lipzen A."/>
            <person name="Sullivan W."/>
            <person name="Andreopoulos W.B."/>
            <person name="Clum A."/>
            <person name="Lindquist E."/>
            <person name="Daum C."/>
            <person name="Ramamoorthy G.K."/>
            <person name="Gryganskyi A."/>
            <person name="Culley D."/>
            <person name="Magnuson J.K."/>
            <person name="James T.Y."/>
            <person name="O'Malley M.A."/>
            <person name="Stajich J.E."/>
            <person name="Spatafora J.W."/>
            <person name="Visel A."/>
            <person name="Grigoriev I.V."/>
        </authorList>
    </citation>
    <scope>NUCLEOTIDE SEQUENCE [LARGE SCALE GENOMIC DNA]</scope>
    <source>
        <strain evidence="2 3">PL171</strain>
    </source>
</reference>
<feature type="signal peptide" evidence="1">
    <location>
        <begin position="1"/>
        <end position="20"/>
    </location>
</feature>
<proteinExistence type="predicted"/>
<evidence type="ECO:0000313" key="2">
    <source>
        <dbReference type="EMBL" id="ORZ35615.1"/>
    </source>
</evidence>
<protein>
    <submittedName>
        <fullName evidence="2">Uncharacterized protein</fullName>
    </submittedName>
</protein>
<evidence type="ECO:0000256" key="1">
    <source>
        <dbReference type="SAM" id="SignalP"/>
    </source>
</evidence>
<organism evidence="2 3">
    <name type="scientific">Catenaria anguillulae PL171</name>
    <dbReference type="NCBI Taxonomy" id="765915"/>
    <lineage>
        <taxon>Eukaryota</taxon>
        <taxon>Fungi</taxon>
        <taxon>Fungi incertae sedis</taxon>
        <taxon>Blastocladiomycota</taxon>
        <taxon>Blastocladiomycetes</taxon>
        <taxon>Blastocladiales</taxon>
        <taxon>Catenariaceae</taxon>
        <taxon>Catenaria</taxon>
    </lineage>
</organism>
<gene>
    <name evidence="2" type="ORF">BCR44DRAFT_79646</name>
</gene>
<dbReference type="AlphaFoldDB" id="A0A1Y2HM10"/>
<accession>A0A1Y2HM10</accession>
<keyword evidence="3" id="KW-1185">Reference proteome</keyword>
<feature type="chain" id="PRO_5012078979" evidence="1">
    <location>
        <begin position="21"/>
        <end position="150"/>
    </location>
</feature>
<comment type="caution">
    <text evidence="2">The sequence shown here is derived from an EMBL/GenBank/DDBJ whole genome shotgun (WGS) entry which is preliminary data.</text>
</comment>
<dbReference type="Proteomes" id="UP000193411">
    <property type="component" value="Unassembled WGS sequence"/>
</dbReference>
<keyword evidence="1" id="KW-0732">Signal</keyword>
<sequence>MTSFLLKLTALLLATTLAGAASTDWFVLSNKDLPDFDLPNGATASNITFESVDACADAALATNSYIAVWSSDTSTCTLKQHTTPQPATEVFLGHTPSTPPFLGYYDLPGGTGAFTTKMAHMNYFKGREWSAFQAWSSECDVWSYTLSERM</sequence>